<reference evidence="3" key="2">
    <citation type="submission" date="2021-03" db="UniProtKB">
        <authorList>
            <consortium name="EnsemblPlants"/>
        </authorList>
    </citation>
    <scope>IDENTIFICATION</scope>
</reference>
<evidence type="ECO:0000313" key="3">
    <source>
        <dbReference type="EnsemblPlants" id="AUR62030808-RA:cds"/>
    </source>
</evidence>
<dbReference type="SUPFAM" id="SSF56219">
    <property type="entry name" value="DNase I-like"/>
    <property type="match status" value="1"/>
</dbReference>
<feature type="region of interest" description="Disordered" evidence="1">
    <location>
        <begin position="1"/>
        <end position="49"/>
    </location>
</feature>
<dbReference type="Gramene" id="AUR62030808-RA">
    <property type="protein sequence ID" value="AUR62030808-RA:cds"/>
    <property type="gene ID" value="AUR62030808"/>
</dbReference>
<evidence type="ECO:0008006" key="5">
    <source>
        <dbReference type="Google" id="ProtNLM"/>
    </source>
</evidence>
<evidence type="ECO:0000313" key="4">
    <source>
        <dbReference type="Proteomes" id="UP000596660"/>
    </source>
</evidence>
<dbReference type="AlphaFoldDB" id="A0A803MK75"/>
<keyword evidence="2" id="KW-1133">Transmembrane helix</keyword>
<dbReference type="Proteomes" id="UP000596660">
    <property type="component" value="Unplaced"/>
</dbReference>
<name>A0A803MK75_CHEQI</name>
<dbReference type="EnsemblPlants" id="AUR62030808-RA">
    <property type="protein sequence ID" value="AUR62030808-RA:cds"/>
    <property type="gene ID" value="AUR62030808"/>
</dbReference>
<protein>
    <recommendedName>
        <fullName evidence="5">Endonuclease/exonuclease/phosphatase domain-containing protein</fullName>
    </recommendedName>
</protein>
<accession>A0A803MK75</accession>
<dbReference type="InterPro" id="IPR036691">
    <property type="entry name" value="Endo/exonu/phosph_ase_sf"/>
</dbReference>
<organism evidence="3 4">
    <name type="scientific">Chenopodium quinoa</name>
    <name type="common">Quinoa</name>
    <dbReference type="NCBI Taxonomy" id="63459"/>
    <lineage>
        <taxon>Eukaryota</taxon>
        <taxon>Viridiplantae</taxon>
        <taxon>Streptophyta</taxon>
        <taxon>Embryophyta</taxon>
        <taxon>Tracheophyta</taxon>
        <taxon>Spermatophyta</taxon>
        <taxon>Magnoliopsida</taxon>
        <taxon>eudicotyledons</taxon>
        <taxon>Gunneridae</taxon>
        <taxon>Pentapetalae</taxon>
        <taxon>Caryophyllales</taxon>
        <taxon>Chenopodiaceae</taxon>
        <taxon>Chenopodioideae</taxon>
        <taxon>Atripliceae</taxon>
        <taxon>Chenopodium</taxon>
    </lineage>
</organism>
<sequence>MFEETRRRKEGRTYDRPYDDTQQEMQAMRELEASQDDQSGESVKDPFDEVMGNARRGTKLLQGLGATRKKRKDKGPDTSLILLEEVMEAIKMLCNSVGHKKNTCFRTPCMSTSFVADNGLCMSADHLAYNLSNSNIGLKRTEKFRTTRVNLPISDTQVVEEQSTDKGSHAKVLHKSSALLGKGPEKVHKWVRNHCPAKHSGGVVEPSVPPILELQVLESQDSGCLPCWVPRLGGCPFKATKRQMKIVAWNCRGLGLVGVDSVGLSGGFCVFWFALVVIDPLLVSPHVILCRIVKNLVTKYVLFMYGAPQVYGRTTMWSEIYDILAAYPNFVLIGDFNHVEYLSDKVGGNPDIPGRQDFIQWKLDNGLLDILFSGPSFTWTNGRIVMDPTFERLLSIGFRIGQLPQFITIPFCFQIIRLLFYVTLCLLVDINDLNELKTGACNLWRLCVLCHRLLAWCVSHKNALGIDWKALVQDVTNASFTLDSRSSRCLFSTFRMEKITEAQAAFLFWRHRAIVKWDAFGDEHTRLLFSAVQARRRKNTILGLKDNAGPWVLDAQDIRSLLPSLSNIVSPCSSIFG</sequence>
<reference evidence="3" key="1">
    <citation type="journal article" date="2017" name="Nature">
        <title>The genome of Chenopodium quinoa.</title>
        <authorList>
            <person name="Jarvis D.E."/>
            <person name="Ho Y.S."/>
            <person name="Lightfoot D.J."/>
            <person name="Schmoeckel S.M."/>
            <person name="Li B."/>
            <person name="Borm T.J.A."/>
            <person name="Ohyanagi H."/>
            <person name="Mineta K."/>
            <person name="Michell C.T."/>
            <person name="Saber N."/>
            <person name="Kharbatia N.M."/>
            <person name="Rupper R.R."/>
            <person name="Sharp A.R."/>
            <person name="Dally N."/>
            <person name="Boughton B.A."/>
            <person name="Woo Y.H."/>
            <person name="Gao G."/>
            <person name="Schijlen E.G.W.M."/>
            <person name="Guo X."/>
            <person name="Momin A.A."/>
            <person name="Negrao S."/>
            <person name="Al-Babili S."/>
            <person name="Gehring C."/>
            <person name="Roessner U."/>
            <person name="Jung C."/>
            <person name="Murphy K."/>
            <person name="Arold S.T."/>
            <person name="Gojobori T."/>
            <person name="van der Linden C.G."/>
            <person name="van Loo E.N."/>
            <person name="Jellen E.N."/>
            <person name="Maughan P.J."/>
            <person name="Tester M."/>
        </authorList>
    </citation>
    <scope>NUCLEOTIDE SEQUENCE [LARGE SCALE GENOMIC DNA]</scope>
    <source>
        <strain evidence="3">cv. PI 614886</strain>
    </source>
</reference>
<evidence type="ECO:0000256" key="1">
    <source>
        <dbReference type="SAM" id="MobiDB-lite"/>
    </source>
</evidence>
<keyword evidence="4" id="KW-1185">Reference proteome</keyword>
<feature type="compositionally biased region" description="Basic and acidic residues" evidence="1">
    <location>
        <begin position="1"/>
        <end position="19"/>
    </location>
</feature>
<keyword evidence="2" id="KW-0472">Membrane</keyword>
<keyword evidence="2" id="KW-0812">Transmembrane</keyword>
<evidence type="ECO:0000256" key="2">
    <source>
        <dbReference type="SAM" id="Phobius"/>
    </source>
</evidence>
<feature type="transmembrane region" description="Helical" evidence="2">
    <location>
        <begin position="254"/>
        <end position="278"/>
    </location>
</feature>
<proteinExistence type="predicted"/>